<keyword evidence="3" id="KW-0539">Nucleus</keyword>
<dbReference type="RefSeq" id="XP_032805454.1">
    <property type="nucleotide sequence ID" value="XM_032949563.1"/>
</dbReference>
<evidence type="ECO:0000256" key="3">
    <source>
        <dbReference type="ARBA" id="ARBA00023242"/>
    </source>
</evidence>
<evidence type="ECO:0000256" key="2">
    <source>
        <dbReference type="ARBA" id="ARBA00007267"/>
    </source>
</evidence>
<gene>
    <name evidence="7 8" type="primary">LIN54</name>
</gene>
<protein>
    <submittedName>
        <fullName evidence="7 8">Protein lin-54 homolog isoform X1</fullName>
    </submittedName>
</protein>
<evidence type="ECO:0000259" key="5">
    <source>
        <dbReference type="PROSITE" id="PS51634"/>
    </source>
</evidence>
<dbReference type="GO" id="GO:0006355">
    <property type="term" value="P:regulation of DNA-templated transcription"/>
    <property type="evidence" value="ECO:0007669"/>
    <property type="project" value="TreeGrafter"/>
</dbReference>
<dbReference type="CTD" id="132660"/>
<dbReference type="PANTHER" id="PTHR12446:SF34">
    <property type="entry name" value="PROTEIN LIN-54 HOMOLOG"/>
    <property type="match status" value="1"/>
</dbReference>
<evidence type="ECO:0000313" key="8">
    <source>
        <dbReference type="RefSeq" id="XP_032805455.1"/>
    </source>
</evidence>
<dbReference type="AlphaFoldDB" id="A0AAJ7SVB0"/>
<dbReference type="RefSeq" id="XP_032805455.1">
    <property type="nucleotide sequence ID" value="XM_032949564.1"/>
</dbReference>
<dbReference type="InterPro" id="IPR028307">
    <property type="entry name" value="Lin-54_fam"/>
</dbReference>
<keyword evidence="6" id="KW-1185">Reference proteome</keyword>
<dbReference type="Proteomes" id="UP001318040">
    <property type="component" value="Chromosome 8"/>
</dbReference>
<accession>A0AAJ7SVB0</accession>
<reference evidence="7 8" key="1">
    <citation type="submission" date="2025-04" db="UniProtKB">
        <authorList>
            <consortium name="RefSeq"/>
        </authorList>
    </citation>
    <scope>IDENTIFICATION</scope>
    <source>
        <tissue evidence="7 8">Sperm</tissue>
    </source>
</reference>
<evidence type="ECO:0000313" key="6">
    <source>
        <dbReference type="Proteomes" id="UP001318040"/>
    </source>
</evidence>
<name>A0AAJ7SVB0_PETMA</name>
<evidence type="ECO:0000256" key="1">
    <source>
        <dbReference type="ARBA" id="ARBA00004123"/>
    </source>
</evidence>
<dbReference type="PROSITE" id="PS51634">
    <property type="entry name" value="CRC"/>
    <property type="match status" value="1"/>
</dbReference>
<dbReference type="InterPro" id="IPR033467">
    <property type="entry name" value="Tesmin/TSO1-like_CXC"/>
</dbReference>
<dbReference type="GO" id="GO:0005634">
    <property type="term" value="C:nucleus"/>
    <property type="evidence" value="ECO:0007669"/>
    <property type="project" value="UniProtKB-SubCell"/>
</dbReference>
<comment type="similarity">
    <text evidence="2">Belongs to the lin-54 family.</text>
</comment>
<dbReference type="Pfam" id="PF03638">
    <property type="entry name" value="TCR"/>
    <property type="match status" value="2"/>
</dbReference>
<feature type="domain" description="CRC" evidence="5">
    <location>
        <begin position="702"/>
        <end position="815"/>
    </location>
</feature>
<feature type="compositionally biased region" description="Low complexity" evidence="4">
    <location>
        <begin position="243"/>
        <end position="254"/>
    </location>
</feature>
<dbReference type="SMART" id="SM01114">
    <property type="entry name" value="CXC"/>
    <property type="match status" value="2"/>
</dbReference>
<evidence type="ECO:0000256" key="4">
    <source>
        <dbReference type="SAM" id="MobiDB-lite"/>
    </source>
</evidence>
<dbReference type="InterPro" id="IPR005172">
    <property type="entry name" value="CRC"/>
</dbReference>
<dbReference type="PANTHER" id="PTHR12446">
    <property type="entry name" value="TESMIN/TSO1-RELATED"/>
    <property type="match status" value="1"/>
</dbReference>
<organism evidence="6 8">
    <name type="scientific">Petromyzon marinus</name>
    <name type="common">Sea lamprey</name>
    <dbReference type="NCBI Taxonomy" id="7757"/>
    <lineage>
        <taxon>Eukaryota</taxon>
        <taxon>Metazoa</taxon>
        <taxon>Chordata</taxon>
        <taxon>Craniata</taxon>
        <taxon>Vertebrata</taxon>
        <taxon>Cyclostomata</taxon>
        <taxon>Hyperoartia</taxon>
        <taxon>Petromyzontiformes</taxon>
        <taxon>Petromyzontidae</taxon>
        <taxon>Petromyzon</taxon>
    </lineage>
</organism>
<proteinExistence type="inferred from homology"/>
<sequence length="923" mass="96100">MDTEVDGLLPDEIMEVRLAGDDEEDEDEPIAVLQHEEMMLSMEPQDHVAIISVELADPAEEAATAPVEVMTRQIAALSGKPATVEAPSRASLATVVAAAAEPTPTVATQTLGQPHSLDTAQAPAEVAISRTVATLVSTATTSAAVTTRPVSTVSFATRPVTRTTEPVITMTTPSGQPITAVALSANHKGMSEGGGQVSGMALGGGQQVLLAMLPGSDQPILLTVQPRSEAVQQMSVPQGGGTASTPSSAASKSEPAPMMLTLQQGHGQTVQSSPGQGKLEQAVLFSTQGGRTVAQVQSRTQVRGLTAGGGKGPEQPIFLTVQGTQGKGSGGEGQQVLLAMPPGMTPAQGKAGEGQSVVLAVHSVGKTGTTQTPASSSSLPGQLGSMQVTKMAGPSHSGGSGPIITKFIIKPMPSTGRGTLISGSGSAPGTPTKTFTLSHVTTEGSPGRPQLGGKIAISPLKSPSKMTVMPMSPAPVNSPQKRVVTAMPLPLAVAQQILQQQQAGSPGKLVTQVKTSGQQGGVKPLSMPMSTMQPISVPGSKFHYVRLVTPVSTHTTQGLPAKPVSSTPQLRPPIPIAPAQRQVVARLGAPSPHLVSGGGSVVSPVVGPMVNRGQTPHRLIMPASSLPLRPSLPGLPPGTLLTPAAGYTMMPAQYITQLQQAQPCVSVSISKLAPLAAAASVPSTQTRIPVNGITTTDSASRPRKPCNCTKSQCLKLYCECFANGEFCYNCNCRNCSNNLVHESDRQRAIKSCLDRNPEAFRPKIGKGKEGEAERRHNKGCHCKRSGCLKNYCECYEAKIMCSSMCKCVGCKNFEESPERKTLMHLADAAEVRVLQQTAAKTKLSSQISDLPTRPPANGTGERLPFNFVTREVAEATCDCLLTVVDEVLGAGETRAVAERRVLQEFGRCLQQIINSAGKVRGNR</sequence>
<comment type="subcellular location">
    <subcellularLocation>
        <location evidence="1">Nucleus</location>
    </subcellularLocation>
</comment>
<feature type="region of interest" description="Disordered" evidence="4">
    <location>
        <begin position="232"/>
        <end position="254"/>
    </location>
</feature>
<dbReference type="GeneID" id="116940186"/>
<dbReference type="KEGG" id="pmrn:116940186"/>
<evidence type="ECO:0000313" key="7">
    <source>
        <dbReference type="RefSeq" id="XP_032805454.1"/>
    </source>
</evidence>